<name>D4CX85_9FUSO</name>
<protein>
    <submittedName>
        <fullName evidence="1">Uncharacterized protein</fullName>
    </submittedName>
</protein>
<dbReference type="EMBL" id="ACJY01000099">
    <property type="protein sequence ID" value="EFE86005.1"/>
    <property type="molecule type" value="Genomic_DNA"/>
</dbReference>
<dbReference type="STRING" id="546275.FUSPEROL_02046"/>
<evidence type="ECO:0000313" key="2">
    <source>
        <dbReference type="Proteomes" id="UP000003748"/>
    </source>
</evidence>
<dbReference type="Proteomes" id="UP000003748">
    <property type="component" value="Unassembled WGS sequence"/>
</dbReference>
<comment type="caution">
    <text evidence="1">The sequence shown here is derived from an EMBL/GenBank/DDBJ whole genome shotgun (WGS) entry which is preliminary data.</text>
</comment>
<dbReference type="HOGENOM" id="CLU_204513_0_0_0"/>
<dbReference type="RefSeq" id="WP_005974681.1">
    <property type="nucleotide sequence ID" value="NZ_GG665898.1"/>
</dbReference>
<sequence length="57" mass="7147">MQIIEFWYMCLSANSSQELLDLVKKHKWHFEHLKPQAQEYLRNLYKIYRKNEEALYK</sequence>
<gene>
    <name evidence="1" type="ORF">FUSPEROL_02046</name>
</gene>
<accession>D4CX85</accession>
<dbReference type="AlphaFoldDB" id="D4CX85"/>
<proteinExistence type="predicted"/>
<organism evidence="1 2">
    <name type="scientific">Fusobacterium periodonticum ATCC 33693</name>
    <dbReference type="NCBI Taxonomy" id="546275"/>
    <lineage>
        <taxon>Bacteria</taxon>
        <taxon>Fusobacteriati</taxon>
        <taxon>Fusobacteriota</taxon>
        <taxon>Fusobacteriia</taxon>
        <taxon>Fusobacteriales</taxon>
        <taxon>Fusobacteriaceae</taxon>
        <taxon>Fusobacterium</taxon>
    </lineage>
</organism>
<evidence type="ECO:0000313" key="1">
    <source>
        <dbReference type="EMBL" id="EFE86005.1"/>
    </source>
</evidence>
<reference evidence="1 2" key="1">
    <citation type="submission" date="2010-02" db="EMBL/GenBank/DDBJ databases">
        <authorList>
            <person name="Weinstock G."/>
            <person name="Sodergren E."/>
            <person name="Clifton S."/>
            <person name="Fulton L."/>
            <person name="Fulton B."/>
            <person name="Courtney L."/>
            <person name="Fronick C."/>
            <person name="Harrison M."/>
            <person name="Strong C."/>
            <person name="Farmer C."/>
            <person name="Delahaunty K."/>
            <person name="Markovic C."/>
            <person name="Hall O."/>
            <person name="Minx P."/>
            <person name="Tomlinson C."/>
            <person name="Mitreva M."/>
            <person name="Nelson J."/>
            <person name="Hou S."/>
            <person name="Wollam A."/>
            <person name="Pepin K.H."/>
            <person name="Johnson M."/>
            <person name="Bhonagiri V."/>
            <person name="Zhang X."/>
            <person name="Suruliraj S."/>
            <person name="Warren W."/>
            <person name="Chinwalla A."/>
            <person name="Mardis E.R."/>
            <person name="Wilson R.K."/>
        </authorList>
    </citation>
    <scope>NUCLEOTIDE SEQUENCE [LARGE SCALE GENOMIC DNA]</scope>
    <source>
        <strain evidence="1 2">ATCC 33693</strain>
    </source>
</reference>
<dbReference type="GeneID" id="78420837"/>